<keyword evidence="3" id="KW-1185">Reference proteome</keyword>
<keyword evidence="1" id="KW-0732">Signal</keyword>
<accession>A0A291GU05</accession>
<dbReference type="InterPro" id="IPR050490">
    <property type="entry name" value="Bact_solute-bd_prot1"/>
</dbReference>
<dbReference type="Pfam" id="PF13416">
    <property type="entry name" value="SBP_bac_8"/>
    <property type="match status" value="1"/>
</dbReference>
<dbReference type="InterPro" id="IPR006311">
    <property type="entry name" value="TAT_signal"/>
</dbReference>
<sequence>MLSRRHALALLAAAGTVPALASCGPNAQSSSGEGSGLRVYWWGAELRAGLTQEVLDLYSKDHPDPTISPEYSEWSSYWDKLATQTAGGAAPDIIQMDEAYIDSYGSKGSLLDLDTVKDSLDLSSMDEAILETGRLSDGTLVGAPNGFNLYATGMNPTLLEKAGIDLPDDTTWTWDDFLALSKEISEWGKSSGEKVFGTSGFGRGSGDLAAWARQSGNQQLFPREDEEMVTKDTIVSLLEYSVSLGDQGAAPEAAAQIENAGASLEQGMFATNLCAFQQVPSSQILTFQDSTGEPLKLLRMPARESGQAAMVNKASMYWSLSAKTGDAEAAAALTSFMLTDPGAAEILKIERGIPAFPEIQEAVRPQLSEGELVSLDFAQEMQKEVVKPPVVTPASGVGFGDEYTRVAESVLFGQTSPSDAADEILEILTGMQPEG</sequence>
<dbReference type="PROSITE" id="PS51257">
    <property type="entry name" value="PROKAR_LIPOPROTEIN"/>
    <property type="match status" value="1"/>
</dbReference>
<gene>
    <name evidence="2" type="ORF">CFK41_01350</name>
</gene>
<name>A0A291GU05_9MICO</name>
<dbReference type="Gene3D" id="3.40.190.10">
    <property type="entry name" value="Periplasmic binding protein-like II"/>
    <property type="match status" value="2"/>
</dbReference>
<dbReference type="KEGG" id="bgg:CFK41_01350"/>
<reference evidence="2 3" key="1">
    <citation type="journal article" date="2014" name="Int. J. Syst. Evol. Microbiol.">
        <title>Brachybacterium ginsengisoli sp. nov., isolated from soil of a ginseng field.</title>
        <authorList>
            <person name="Hoang V.A."/>
            <person name="Kim Y.J."/>
            <person name="Nguyen N.L."/>
            <person name="Yang D.C."/>
        </authorList>
    </citation>
    <scope>NUCLEOTIDE SEQUENCE [LARGE SCALE GENOMIC DNA]</scope>
    <source>
        <strain evidence="2 3">DCY80</strain>
    </source>
</reference>
<dbReference type="EMBL" id="CP023564">
    <property type="protein sequence ID" value="ATG53574.1"/>
    <property type="molecule type" value="Genomic_DNA"/>
</dbReference>
<evidence type="ECO:0000313" key="3">
    <source>
        <dbReference type="Proteomes" id="UP000217889"/>
    </source>
</evidence>
<dbReference type="PANTHER" id="PTHR43649:SF11">
    <property type="entry name" value="ABC TRANSPORTER SUBSTRATE-BINDING PROTEIN YESO-RELATED"/>
    <property type="match status" value="1"/>
</dbReference>
<feature type="chain" id="PRO_5012696824" evidence="1">
    <location>
        <begin position="22"/>
        <end position="435"/>
    </location>
</feature>
<evidence type="ECO:0000256" key="1">
    <source>
        <dbReference type="SAM" id="SignalP"/>
    </source>
</evidence>
<dbReference type="SUPFAM" id="SSF53850">
    <property type="entry name" value="Periplasmic binding protein-like II"/>
    <property type="match status" value="1"/>
</dbReference>
<dbReference type="PANTHER" id="PTHR43649">
    <property type="entry name" value="ARABINOSE-BINDING PROTEIN-RELATED"/>
    <property type="match status" value="1"/>
</dbReference>
<dbReference type="InterPro" id="IPR006059">
    <property type="entry name" value="SBP"/>
</dbReference>
<feature type="signal peptide" evidence="1">
    <location>
        <begin position="1"/>
        <end position="21"/>
    </location>
</feature>
<dbReference type="Proteomes" id="UP000217889">
    <property type="component" value="Chromosome"/>
</dbReference>
<protein>
    <submittedName>
        <fullName evidence="2">Sugar ABC transporter substrate-binding protein</fullName>
    </submittedName>
</protein>
<organism evidence="2 3">
    <name type="scientific">Brachybacterium ginsengisoli</name>
    <dbReference type="NCBI Taxonomy" id="1331682"/>
    <lineage>
        <taxon>Bacteria</taxon>
        <taxon>Bacillati</taxon>
        <taxon>Actinomycetota</taxon>
        <taxon>Actinomycetes</taxon>
        <taxon>Micrococcales</taxon>
        <taxon>Dermabacteraceae</taxon>
        <taxon>Brachybacterium</taxon>
    </lineage>
</organism>
<dbReference type="PROSITE" id="PS51318">
    <property type="entry name" value="TAT"/>
    <property type="match status" value="1"/>
</dbReference>
<dbReference type="AlphaFoldDB" id="A0A291GU05"/>
<evidence type="ECO:0000313" key="2">
    <source>
        <dbReference type="EMBL" id="ATG53574.1"/>
    </source>
</evidence>
<proteinExistence type="predicted"/>
<dbReference type="OrthoDB" id="7918484at2"/>
<dbReference type="RefSeq" id="WP_096798053.1">
    <property type="nucleotide sequence ID" value="NZ_CP023564.1"/>
</dbReference>